<comment type="similarity">
    <text evidence="7">Belongs to the dus family.</text>
</comment>
<dbReference type="RefSeq" id="WP_022160803.1">
    <property type="nucleotide sequence ID" value="NZ_JADMZE010000001.1"/>
</dbReference>
<keyword evidence="4 7" id="KW-0819">tRNA processing</keyword>
<evidence type="ECO:0000256" key="3">
    <source>
        <dbReference type="ARBA" id="ARBA00022643"/>
    </source>
</evidence>
<keyword evidence="2 7" id="KW-0285">Flavoprotein</keyword>
<gene>
    <name evidence="11" type="ORF">DWW57_15010</name>
</gene>
<dbReference type="PANTHER" id="PTHR45846:SF1">
    <property type="entry name" value="TRNA-DIHYDROURIDINE(47) SYNTHASE [NAD(P)(+)]-LIKE"/>
    <property type="match status" value="1"/>
</dbReference>
<reference evidence="11 12" key="1">
    <citation type="submission" date="2018-08" db="EMBL/GenBank/DDBJ databases">
        <title>A genome reference for cultivated species of the human gut microbiota.</title>
        <authorList>
            <person name="Zou Y."/>
            <person name="Xue W."/>
            <person name="Luo G."/>
        </authorList>
    </citation>
    <scope>NUCLEOTIDE SEQUENCE [LARGE SCALE GENOMIC DNA]</scope>
    <source>
        <strain evidence="11 12">AF16-14</strain>
    </source>
</reference>
<sequence>MDSDRYSIHFSPLQGYTDRIYRNAFAHYFGGVEVYYTPFIRVEKGALRKRDLRDIEPETNTVADLIPQILPGSADEFRLLTDAVGEKGYRQIDINLGCPFPMIAGKHKGAGMLLYPAQVAEVLAPIAEYPEIQFSLKMRLGWENASECMVLVELLNTLRLSRIALHARTGKQQYKGHPDLEAFQGFYELCQHPLYYNGGIESLSDIRQILIRFPLLKGVFIGRGLLSSPLLAKEFKGNETFLPEQRMSIYFAFHEELFSAYSQVLQGETQLLVKMKTLWEYFLPETDRKLLKRIKKSTRLQQYTESVKAIFTS</sequence>
<evidence type="ECO:0000313" key="12">
    <source>
        <dbReference type="Proteomes" id="UP000284243"/>
    </source>
</evidence>
<keyword evidence="5" id="KW-0521">NADP</keyword>
<accession>A0A412TLU3</accession>
<dbReference type="CDD" id="cd02801">
    <property type="entry name" value="DUS_like_FMN"/>
    <property type="match status" value="1"/>
</dbReference>
<dbReference type="Gene3D" id="3.20.20.70">
    <property type="entry name" value="Aldolase class I"/>
    <property type="match status" value="1"/>
</dbReference>
<dbReference type="SUPFAM" id="SSF51395">
    <property type="entry name" value="FMN-linked oxidoreductases"/>
    <property type="match status" value="1"/>
</dbReference>
<organism evidence="11 12">
    <name type="scientific">Odoribacter splanchnicus</name>
    <dbReference type="NCBI Taxonomy" id="28118"/>
    <lineage>
        <taxon>Bacteria</taxon>
        <taxon>Pseudomonadati</taxon>
        <taxon>Bacteroidota</taxon>
        <taxon>Bacteroidia</taxon>
        <taxon>Bacteroidales</taxon>
        <taxon>Odoribacteraceae</taxon>
        <taxon>Odoribacter</taxon>
    </lineage>
</organism>
<name>A0A412TLU3_9BACT</name>
<evidence type="ECO:0000313" key="11">
    <source>
        <dbReference type="EMBL" id="RGU54755.1"/>
    </source>
</evidence>
<feature type="binding site" evidence="9">
    <location>
        <begin position="197"/>
        <end position="199"/>
    </location>
    <ligand>
        <name>FMN</name>
        <dbReference type="ChEBI" id="CHEBI:58210"/>
    </ligand>
</feature>
<dbReference type="PANTHER" id="PTHR45846">
    <property type="entry name" value="TRNA-DIHYDROURIDINE(47) SYNTHASE [NAD(P)(+)]-LIKE"/>
    <property type="match status" value="1"/>
</dbReference>
<evidence type="ECO:0000256" key="7">
    <source>
        <dbReference type="PIRNR" id="PIRNR006621"/>
    </source>
</evidence>
<comment type="function">
    <text evidence="7">Catalyzes the synthesis of 5,6-dihydrouridine (D), a modified base found in the D-loop of most tRNAs, via the reduction of the C5-C6 double bond in target uridines.</text>
</comment>
<proteinExistence type="inferred from homology"/>
<dbReference type="Proteomes" id="UP000284243">
    <property type="component" value="Unassembled WGS sequence"/>
</dbReference>
<dbReference type="InterPro" id="IPR001269">
    <property type="entry name" value="DUS_fam"/>
</dbReference>
<evidence type="ECO:0000259" key="10">
    <source>
        <dbReference type="Pfam" id="PF01207"/>
    </source>
</evidence>
<dbReference type="InterPro" id="IPR013785">
    <property type="entry name" value="Aldolase_TIM"/>
</dbReference>
<evidence type="ECO:0000256" key="1">
    <source>
        <dbReference type="ARBA" id="ARBA00001917"/>
    </source>
</evidence>
<comment type="caution">
    <text evidence="11">The sequence shown here is derived from an EMBL/GenBank/DDBJ whole genome shotgun (WGS) entry which is preliminary data.</text>
</comment>
<dbReference type="AlphaFoldDB" id="A0A412TLU3"/>
<evidence type="ECO:0000256" key="2">
    <source>
        <dbReference type="ARBA" id="ARBA00022630"/>
    </source>
</evidence>
<dbReference type="Pfam" id="PF01207">
    <property type="entry name" value="Dus"/>
    <property type="match status" value="1"/>
</dbReference>
<dbReference type="GO" id="GO:0003723">
    <property type="term" value="F:RNA binding"/>
    <property type="evidence" value="ECO:0007669"/>
    <property type="project" value="TreeGrafter"/>
</dbReference>
<feature type="domain" description="DUS-like FMN-binding" evidence="10">
    <location>
        <begin position="11"/>
        <end position="284"/>
    </location>
</feature>
<feature type="binding site" evidence="9">
    <location>
        <position position="68"/>
    </location>
    <ligand>
        <name>FMN</name>
        <dbReference type="ChEBI" id="CHEBI:58210"/>
    </ligand>
</feature>
<dbReference type="GO" id="GO:0050660">
    <property type="term" value="F:flavin adenine dinucleotide binding"/>
    <property type="evidence" value="ECO:0007669"/>
    <property type="project" value="InterPro"/>
</dbReference>
<dbReference type="EMBL" id="QRYC01000026">
    <property type="protein sequence ID" value="RGU54755.1"/>
    <property type="molecule type" value="Genomic_DNA"/>
</dbReference>
<feature type="binding site" evidence="9">
    <location>
        <position position="166"/>
    </location>
    <ligand>
        <name>FMN</name>
        <dbReference type="ChEBI" id="CHEBI:58210"/>
    </ligand>
</feature>
<feature type="binding site" evidence="9">
    <location>
        <begin position="222"/>
        <end position="223"/>
    </location>
    <ligand>
        <name>FMN</name>
        <dbReference type="ChEBI" id="CHEBI:58210"/>
    </ligand>
</feature>
<dbReference type="PIRSF" id="PIRSF006621">
    <property type="entry name" value="Dus"/>
    <property type="match status" value="1"/>
</dbReference>
<dbReference type="EC" id="1.3.1.-" evidence="7"/>
<dbReference type="GO" id="GO:0017150">
    <property type="term" value="F:tRNA dihydrouridine synthase activity"/>
    <property type="evidence" value="ECO:0007669"/>
    <property type="project" value="InterPro"/>
</dbReference>
<feature type="binding site" evidence="9">
    <location>
        <position position="137"/>
    </location>
    <ligand>
        <name>FMN</name>
        <dbReference type="ChEBI" id="CHEBI:58210"/>
    </ligand>
</feature>
<dbReference type="InterPro" id="IPR035587">
    <property type="entry name" value="DUS-like_FMN-bd"/>
</dbReference>
<keyword evidence="6 7" id="KW-0560">Oxidoreductase</keyword>
<evidence type="ECO:0000256" key="9">
    <source>
        <dbReference type="PIRSR" id="PIRSR006621-2"/>
    </source>
</evidence>
<protein>
    <recommendedName>
        <fullName evidence="7">tRNA-dihydrouridine synthase</fullName>
        <ecNumber evidence="7">1.3.1.-</ecNumber>
    </recommendedName>
</protein>
<evidence type="ECO:0000256" key="6">
    <source>
        <dbReference type="ARBA" id="ARBA00023002"/>
    </source>
</evidence>
<evidence type="ECO:0000256" key="8">
    <source>
        <dbReference type="PIRSR" id="PIRSR006621-1"/>
    </source>
</evidence>
<feature type="active site" description="Proton donor" evidence="8">
    <location>
        <position position="98"/>
    </location>
</feature>
<keyword evidence="9" id="KW-0547">Nucleotide-binding</keyword>
<keyword evidence="3 7" id="KW-0288">FMN</keyword>
<evidence type="ECO:0000256" key="4">
    <source>
        <dbReference type="ARBA" id="ARBA00022694"/>
    </source>
</evidence>
<evidence type="ECO:0000256" key="5">
    <source>
        <dbReference type="ARBA" id="ARBA00022857"/>
    </source>
</evidence>
<dbReference type="PROSITE" id="PS01136">
    <property type="entry name" value="UPF0034"/>
    <property type="match status" value="1"/>
</dbReference>
<comment type="cofactor">
    <cofactor evidence="1 7 9">
        <name>FMN</name>
        <dbReference type="ChEBI" id="CHEBI:58210"/>
    </cofactor>
</comment>
<dbReference type="InterPro" id="IPR018517">
    <property type="entry name" value="tRNA_hU_synthase_CS"/>
</dbReference>